<sequence length="408" mass="45653">MPSRSDIEQVAADLLATTNLRLVSCKTLQSLWAGYGTICRIQASSQDGKAPGSSFILKYITPPHSSSSDPDEGHLRKILSYQIEQSFYTRLAPQMPSDIPVASCLASINSRPVSDSSSSAEVKTAMVLTDLREAFPVAGERRGALTDTQVRAALGWLARFHGFWWKRVGDLDHKQLIRAPLEHFETHGDAVIELEDKESPRVWLNGGYTYLATRKEEYASLQEEGEGSEWAEALCKPFGDQELTVAELVAQVLAPSPESKGSGISRYETLIHGDVKSENLFTNEKGDKVAFYDFQYVGLGLGVCDLAKLFTCSVPAAMLGFKRSCGQVIPMLEGEEELLHSYLDELQRTSSLDYEWDVFLRHWETALVDWLRFQASWGFWGNTEWLEGRVRSILNDDGWRAWLQASAR</sequence>
<dbReference type="PANTHER" id="PTHR23020">
    <property type="entry name" value="UNCHARACTERIZED NUCLEAR HORMONE RECEPTOR-RELATED"/>
    <property type="match status" value="1"/>
</dbReference>
<dbReference type="PANTHER" id="PTHR23020:SF41">
    <property type="entry name" value="AMINOGLYCOSIDE PHOSPHOTRANSFERASE DOMAIN-CONTAINING PROTEIN"/>
    <property type="match status" value="1"/>
</dbReference>
<dbReference type="InterPro" id="IPR004119">
    <property type="entry name" value="EcKL"/>
</dbReference>
<dbReference type="InterPro" id="IPR011009">
    <property type="entry name" value="Kinase-like_dom_sf"/>
</dbReference>
<protein>
    <recommendedName>
        <fullName evidence="3">Aminoglycoside phosphotransferase domain-containing protein</fullName>
    </recommendedName>
</protein>
<evidence type="ECO:0000313" key="2">
    <source>
        <dbReference type="Proteomes" id="UP000284375"/>
    </source>
</evidence>
<name>A0A423WCR5_CYTCH</name>
<dbReference type="AlphaFoldDB" id="A0A423WCR5"/>
<proteinExistence type="predicted"/>
<dbReference type="InterPro" id="IPR052961">
    <property type="entry name" value="Oxido-Kinase-like_Enzymes"/>
</dbReference>
<dbReference type="Proteomes" id="UP000284375">
    <property type="component" value="Unassembled WGS sequence"/>
</dbReference>
<accession>A0A423WCR5</accession>
<gene>
    <name evidence="1" type="ORF">VSDG_02776</name>
</gene>
<dbReference type="Pfam" id="PF02958">
    <property type="entry name" value="EcKL"/>
    <property type="match status" value="1"/>
</dbReference>
<dbReference type="SUPFAM" id="SSF56112">
    <property type="entry name" value="Protein kinase-like (PK-like)"/>
    <property type="match status" value="1"/>
</dbReference>
<keyword evidence="2" id="KW-1185">Reference proteome</keyword>
<dbReference type="STRING" id="252740.A0A423WCR5"/>
<dbReference type="OrthoDB" id="411145at2759"/>
<evidence type="ECO:0008006" key="3">
    <source>
        <dbReference type="Google" id="ProtNLM"/>
    </source>
</evidence>
<reference evidence="1 2" key="1">
    <citation type="submission" date="2015-09" db="EMBL/GenBank/DDBJ databases">
        <title>Host preference determinants of Valsa canker pathogens revealed by comparative genomics.</title>
        <authorList>
            <person name="Yin Z."/>
            <person name="Huang L."/>
        </authorList>
    </citation>
    <scope>NUCLEOTIDE SEQUENCE [LARGE SCALE GENOMIC DNA]</scope>
    <source>
        <strain evidence="1 2">YSFL</strain>
    </source>
</reference>
<comment type="caution">
    <text evidence="1">The sequence shown here is derived from an EMBL/GenBank/DDBJ whole genome shotgun (WGS) entry which is preliminary data.</text>
</comment>
<evidence type="ECO:0000313" key="1">
    <source>
        <dbReference type="EMBL" id="ROW01147.1"/>
    </source>
</evidence>
<dbReference type="EMBL" id="LJZO01000007">
    <property type="protein sequence ID" value="ROW01147.1"/>
    <property type="molecule type" value="Genomic_DNA"/>
</dbReference>
<organism evidence="1 2">
    <name type="scientific">Cytospora chrysosperma</name>
    <name type="common">Cytospora canker fungus</name>
    <name type="synonym">Sphaeria chrysosperma</name>
    <dbReference type="NCBI Taxonomy" id="252740"/>
    <lineage>
        <taxon>Eukaryota</taxon>
        <taxon>Fungi</taxon>
        <taxon>Dikarya</taxon>
        <taxon>Ascomycota</taxon>
        <taxon>Pezizomycotina</taxon>
        <taxon>Sordariomycetes</taxon>
        <taxon>Sordariomycetidae</taxon>
        <taxon>Diaporthales</taxon>
        <taxon>Cytosporaceae</taxon>
        <taxon>Cytospora</taxon>
    </lineage>
</organism>
<dbReference type="Gene3D" id="3.90.1200.10">
    <property type="match status" value="1"/>
</dbReference>